<dbReference type="EMBL" id="GBRH01268416">
    <property type="protein sequence ID" value="JAD29479.1"/>
    <property type="molecule type" value="Transcribed_RNA"/>
</dbReference>
<evidence type="ECO:0000256" key="1">
    <source>
        <dbReference type="SAM" id="MobiDB-lite"/>
    </source>
</evidence>
<sequence>MMSTRASFLPAQADELLVAAIHVHHLQHHSSGRMHMAPAPALGRPAQPLNRVPQ</sequence>
<dbReference type="AlphaFoldDB" id="A0A0A8YRH0"/>
<reference evidence="2" key="2">
    <citation type="journal article" date="2015" name="Data Brief">
        <title>Shoot transcriptome of the giant reed, Arundo donax.</title>
        <authorList>
            <person name="Barrero R.A."/>
            <person name="Guerrero F.D."/>
            <person name="Moolhuijzen P."/>
            <person name="Goolsby J.A."/>
            <person name="Tidwell J."/>
            <person name="Bellgard S.E."/>
            <person name="Bellgard M.I."/>
        </authorList>
    </citation>
    <scope>NUCLEOTIDE SEQUENCE</scope>
    <source>
        <tissue evidence="2">Shoot tissue taken approximately 20 cm above the soil surface</tissue>
    </source>
</reference>
<accession>A0A0A8YRH0</accession>
<name>A0A0A8YRH0_ARUDO</name>
<organism evidence="2">
    <name type="scientific">Arundo donax</name>
    <name type="common">Giant reed</name>
    <name type="synonym">Donax arundinaceus</name>
    <dbReference type="NCBI Taxonomy" id="35708"/>
    <lineage>
        <taxon>Eukaryota</taxon>
        <taxon>Viridiplantae</taxon>
        <taxon>Streptophyta</taxon>
        <taxon>Embryophyta</taxon>
        <taxon>Tracheophyta</taxon>
        <taxon>Spermatophyta</taxon>
        <taxon>Magnoliopsida</taxon>
        <taxon>Liliopsida</taxon>
        <taxon>Poales</taxon>
        <taxon>Poaceae</taxon>
        <taxon>PACMAD clade</taxon>
        <taxon>Arundinoideae</taxon>
        <taxon>Arundineae</taxon>
        <taxon>Arundo</taxon>
    </lineage>
</organism>
<protein>
    <submittedName>
        <fullName evidence="2">Uncharacterized protein</fullName>
    </submittedName>
</protein>
<proteinExistence type="predicted"/>
<reference evidence="2" key="1">
    <citation type="submission" date="2014-09" db="EMBL/GenBank/DDBJ databases">
        <authorList>
            <person name="Magalhaes I.L.F."/>
            <person name="Oliveira U."/>
            <person name="Santos F.R."/>
            <person name="Vidigal T.H.D.A."/>
            <person name="Brescovit A.D."/>
            <person name="Santos A.J."/>
        </authorList>
    </citation>
    <scope>NUCLEOTIDE SEQUENCE</scope>
    <source>
        <tissue evidence="2">Shoot tissue taken approximately 20 cm above the soil surface</tissue>
    </source>
</reference>
<evidence type="ECO:0000313" key="2">
    <source>
        <dbReference type="EMBL" id="JAD29479.1"/>
    </source>
</evidence>
<feature type="region of interest" description="Disordered" evidence="1">
    <location>
        <begin position="29"/>
        <end position="54"/>
    </location>
</feature>